<reference evidence="2" key="1">
    <citation type="submission" date="2020-08" db="EMBL/GenBank/DDBJ databases">
        <title>Multicomponent nature underlies the extraordinary mechanical properties of spider dragline silk.</title>
        <authorList>
            <person name="Kono N."/>
            <person name="Nakamura H."/>
            <person name="Mori M."/>
            <person name="Yoshida Y."/>
            <person name="Ohtoshi R."/>
            <person name="Malay A.D."/>
            <person name="Moran D.A.P."/>
            <person name="Tomita M."/>
            <person name="Numata K."/>
            <person name="Arakawa K."/>
        </authorList>
    </citation>
    <scope>NUCLEOTIDE SEQUENCE</scope>
</reference>
<evidence type="ECO:0000313" key="2">
    <source>
        <dbReference type="EMBL" id="GFY43503.1"/>
    </source>
</evidence>
<proteinExistence type="predicted"/>
<evidence type="ECO:0000313" key="3">
    <source>
        <dbReference type="Proteomes" id="UP000886998"/>
    </source>
</evidence>
<name>A0A8X7BUD2_9ARAC</name>
<keyword evidence="2" id="KW-0813">Transport</keyword>
<dbReference type="Proteomes" id="UP000886998">
    <property type="component" value="Unassembled WGS sequence"/>
</dbReference>
<comment type="caution">
    <text evidence="2">The sequence shown here is derived from an EMBL/GenBank/DDBJ whole genome shotgun (WGS) entry which is preliminary data.</text>
</comment>
<protein>
    <submittedName>
        <fullName evidence="2">Amiloride-sensitive sodium channel subunit beta-2</fullName>
    </submittedName>
</protein>
<feature type="region of interest" description="Disordered" evidence="1">
    <location>
        <begin position="1"/>
        <end position="37"/>
    </location>
</feature>
<evidence type="ECO:0000256" key="1">
    <source>
        <dbReference type="SAM" id="MobiDB-lite"/>
    </source>
</evidence>
<accession>A0A8X7BUD2</accession>
<dbReference type="AlphaFoldDB" id="A0A8X7BUD2"/>
<sequence length="197" mass="22885">MPRPGTLCSCPPPDDFGFPERAVPPRSKARRKIKFQDEGGSARRSKLFWGYCQKCSAVYLWGLLVQYREFHPFSKENKMRGPHVSLEKERPFLFLKFPSMPRLMAYTVRVCPTHGRVWFPERAVLHRGSKARRKIKFQDEGGSDSDEDKTVWEYCQKVFGSSSSLTEKELFDFQLTILREGRSDLRHSLGHALEDLL</sequence>
<dbReference type="GO" id="GO:0034220">
    <property type="term" value="P:monoatomic ion transmembrane transport"/>
    <property type="evidence" value="ECO:0007669"/>
    <property type="project" value="UniProtKB-KW"/>
</dbReference>
<keyword evidence="2" id="KW-0406">Ion transport</keyword>
<dbReference type="EMBL" id="BMAV01003720">
    <property type="protein sequence ID" value="GFY43503.1"/>
    <property type="molecule type" value="Genomic_DNA"/>
</dbReference>
<gene>
    <name evidence="2" type="primary">scnn1b-b</name>
    <name evidence="2" type="ORF">TNIN_260031</name>
</gene>
<keyword evidence="3" id="KW-1185">Reference proteome</keyword>
<organism evidence="2 3">
    <name type="scientific">Trichonephila inaurata madagascariensis</name>
    <dbReference type="NCBI Taxonomy" id="2747483"/>
    <lineage>
        <taxon>Eukaryota</taxon>
        <taxon>Metazoa</taxon>
        <taxon>Ecdysozoa</taxon>
        <taxon>Arthropoda</taxon>
        <taxon>Chelicerata</taxon>
        <taxon>Arachnida</taxon>
        <taxon>Araneae</taxon>
        <taxon>Araneomorphae</taxon>
        <taxon>Entelegynae</taxon>
        <taxon>Araneoidea</taxon>
        <taxon>Nephilidae</taxon>
        <taxon>Trichonephila</taxon>
        <taxon>Trichonephila inaurata</taxon>
    </lineage>
</organism>
<keyword evidence="2" id="KW-0407">Ion channel</keyword>
<feature type="non-terminal residue" evidence="2">
    <location>
        <position position="1"/>
    </location>
</feature>
<dbReference type="OrthoDB" id="5874059at2759"/>